<evidence type="ECO:0000256" key="2">
    <source>
        <dbReference type="ARBA" id="ARBA00022448"/>
    </source>
</evidence>
<dbReference type="RefSeq" id="XP_066664129.1">
    <property type="nucleotide sequence ID" value="XM_066818437.1"/>
</dbReference>
<feature type="transmembrane region" description="Helical" evidence="6">
    <location>
        <begin position="143"/>
        <end position="171"/>
    </location>
</feature>
<evidence type="ECO:0000256" key="4">
    <source>
        <dbReference type="ARBA" id="ARBA00022989"/>
    </source>
</evidence>
<name>A0ABR1V849_9PEZI</name>
<evidence type="ECO:0000256" key="3">
    <source>
        <dbReference type="ARBA" id="ARBA00022692"/>
    </source>
</evidence>
<accession>A0ABR1V849</accession>
<organism evidence="7 8">
    <name type="scientific">Apiospora hydei</name>
    <dbReference type="NCBI Taxonomy" id="1337664"/>
    <lineage>
        <taxon>Eukaryota</taxon>
        <taxon>Fungi</taxon>
        <taxon>Dikarya</taxon>
        <taxon>Ascomycota</taxon>
        <taxon>Pezizomycotina</taxon>
        <taxon>Sordariomycetes</taxon>
        <taxon>Xylariomycetidae</taxon>
        <taxon>Amphisphaeriales</taxon>
        <taxon>Apiosporaceae</taxon>
        <taxon>Apiospora</taxon>
    </lineage>
</organism>
<protein>
    <submittedName>
        <fullName evidence="7">Uncharacterized protein</fullName>
    </submittedName>
</protein>
<dbReference type="SUPFAM" id="SSF103473">
    <property type="entry name" value="MFS general substrate transporter"/>
    <property type="match status" value="1"/>
</dbReference>
<evidence type="ECO:0000256" key="6">
    <source>
        <dbReference type="SAM" id="Phobius"/>
    </source>
</evidence>
<reference evidence="7 8" key="1">
    <citation type="submission" date="2023-01" db="EMBL/GenBank/DDBJ databases">
        <title>Analysis of 21 Apiospora genomes using comparative genomics revels a genus with tremendous synthesis potential of carbohydrate active enzymes and secondary metabolites.</title>
        <authorList>
            <person name="Sorensen T."/>
        </authorList>
    </citation>
    <scope>NUCLEOTIDE SEQUENCE [LARGE SCALE GENOMIC DNA]</scope>
    <source>
        <strain evidence="7 8">CBS 114990</strain>
    </source>
</reference>
<dbReference type="PANTHER" id="PTHR23501:SF177">
    <property type="entry name" value="MAJOR FACILITATOR SUPERFAMILY (MFS) PROFILE DOMAIN-CONTAINING PROTEIN-RELATED"/>
    <property type="match status" value="1"/>
</dbReference>
<proteinExistence type="predicted"/>
<keyword evidence="4 6" id="KW-1133">Transmembrane helix</keyword>
<evidence type="ECO:0000256" key="1">
    <source>
        <dbReference type="ARBA" id="ARBA00004141"/>
    </source>
</evidence>
<feature type="transmembrane region" description="Helical" evidence="6">
    <location>
        <begin position="47"/>
        <end position="68"/>
    </location>
</feature>
<keyword evidence="2" id="KW-0813">Transport</keyword>
<dbReference type="GeneID" id="92051497"/>
<evidence type="ECO:0000313" key="8">
    <source>
        <dbReference type="Proteomes" id="UP001433268"/>
    </source>
</evidence>
<keyword evidence="8" id="KW-1185">Reference proteome</keyword>
<comment type="caution">
    <text evidence="7">The sequence shown here is derived from an EMBL/GenBank/DDBJ whole genome shotgun (WGS) entry which is preliminary data.</text>
</comment>
<feature type="transmembrane region" description="Helical" evidence="6">
    <location>
        <begin position="80"/>
        <end position="103"/>
    </location>
</feature>
<keyword evidence="3 6" id="KW-0812">Transmembrane</keyword>
<dbReference type="InterPro" id="IPR036259">
    <property type="entry name" value="MFS_trans_sf"/>
</dbReference>
<evidence type="ECO:0000313" key="7">
    <source>
        <dbReference type="EMBL" id="KAK8067376.1"/>
    </source>
</evidence>
<dbReference type="PANTHER" id="PTHR23501">
    <property type="entry name" value="MAJOR FACILITATOR SUPERFAMILY"/>
    <property type="match status" value="1"/>
</dbReference>
<gene>
    <name evidence="7" type="ORF">PG997_014123</name>
</gene>
<sequence>MAAVAMGGVISKTGIAMPFLLGGCALATVASGMLYNLDIGSGPGKWITYQVIAGIGYGTAFQIPVTIGQGMCSPVDLPSVTAIILFFQIIGGSFLVSAAQVGFLNIMSRKVLSLVPDLPPPLVLGTGASDLRRVFGENIPQVLIGYMAGIRVSFAVATGAIGLGTLASLFLRRERLDLEKVKESGGGV</sequence>
<comment type="subcellular location">
    <subcellularLocation>
        <location evidence="1">Membrane</location>
        <topology evidence="1">Multi-pass membrane protein</topology>
    </subcellularLocation>
</comment>
<evidence type="ECO:0000256" key="5">
    <source>
        <dbReference type="ARBA" id="ARBA00023136"/>
    </source>
</evidence>
<feature type="transmembrane region" description="Helical" evidence="6">
    <location>
        <begin position="15"/>
        <end position="35"/>
    </location>
</feature>
<keyword evidence="5 6" id="KW-0472">Membrane</keyword>
<dbReference type="Proteomes" id="UP001433268">
    <property type="component" value="Unassembled WGS sequence"/>
</dbReference>
<dbReference type="EMBL" id="JAQQWN010000009">
    <property type="protein sequence ID" value="KAK8067376.1"/>
    <property type="molecule type" value="Genomic_DNA"/>
</dbReference>